<dbReference type="EMBL" id="MU004240">
    <property type="protein sequence ID" value="KAF2665728.1"/>
    <property type="molecule type" value="Genomic_DNA"/>
</dbReference>
<accession>A0A6A6U3M2</accession>
<proteinExistence type="predicted"/>
<dbReference type="Proteomes" id="UP000799302">
    <property type="component" value="Unassembled WGS sequence"/>
</dbReference>
<dbReference type="AlphaFoldDB" id="A0A6A6U3M2"/>
<evidence type="ECO:0000256" key="1">
    <source>
        <dbReference type="SAM" id="MobiDB-lite"/>
    </source>
</evidence>
<keyword evidence="3" id="KW-1185">Reference proteome</keyword>
<name>A0A6A6U3M2_9PEZI</name>
<feature type="compositionally biased region" description="Basic and acidic residues" evidence="1">
    <location>
        <begin position="16"/>
        <end position="55"/>
    </location>
</feature>
<gene>
    <name evidence="2" type="ORF">BT63DRAFT_74214</name>
</gene>
<protein>
    <submittedName>
        <fullName evidence="2">Uncharacterized protein</fullName>
    </submittedName>
</protein>
<evidence type="ECO:0000313" key="2">
    <source>
        <dbReference type="EMBL" id="KAF2665728.1"/>
    </source>
</evidence>
<organism evidence="2 3">
    <name type="scientific">Microthyrium microscopicum</name>
    <dbReference type="NCBI Taxonomy" id="703497"/>
    <lineage>
        <taxon>Eukaryota</taxon>
        <taxon>Fungi</taxon>
        <taxon>Dikarya</taxon>
        <taxon>Ascomycota</taxon>
        <taxon>Pezizomycotina</taxon>
        <taxon>Dothideomycetes</taxon>
        <taxon>Dothideomycetes incertae sedis</taxon>
        <taxon>Microthyriales</taxon>
        <taxon>Microthyriaceae</taxon>
        <taxon>Microthyrium</taxon>
    </lineage>
</organism>
<sequence>MEYLTIQEPRSSYFRGMDHHQADGYGGRSRDDFPRQPRHSDHDRGASSDSYHRIDPVLSTSSSKAPRWAESNGSSFYYPHPTESSIAPVSGSNPARAAPSSSIASLLRPVDQSGQEPGRPSTPEWNHPVQPVPVRPTGQTVQELQAKEEQQPLKLPSFNSVSNFGPSDSILGVVCVS</sequence>
<feature type="region of interest" description="Disordered" evidence="1">
    <location>
        <begin position="1"/>
        <end position="151"/>
    </location>
</feature>
<feature type="compositionally biased region" description="Low complexity" evidence="1">
    <location>
        <begin position="90"/>
        <end position="105"/>
    </location>
</feature>
<reference evidence="2" key="1">
    <citation type="journal article" date="2020" name="Stud. Mycol.">
        <title>101 Dothideomycetes genomes: a test case for predicting lifestyles and emergence of pathogens.</title>
        <authorList>
            <person name="Haridas S."/>
            <person name="Albert R."/>
            <person name="Binder M."/>
            <person name="Bloem J."/>
            <person name="Labutti K."/>
            <person name="Salamov A."/>
            <person name="Andreopoulos B."/>
            <person name="Baker S."/>
            <person name="Barry K."/>
            <person name="Bills G."/>
            <person name="Bluhm B."/>
            <person name="Cannon C."/>
            <person name="Castanera R."/>
            <person name="Culley D."/>
            <person name="Daum C."/>
            <person name="Ezra D."/>
            <person name="Gonzalez J."/>
            <person name="Henrissat B."/>
            <person name="Kuo A."/>
            <person name="Liang C."/>
            <person name="Lipzen A."/>
            <person name="Lutzoni F."/>
            <person name="Magnuson J."/>
            <person name="Mondo S."/>
            <person name="Nolan M."/>
            <person name="Ohm R."/>
            <person name="Pangilinan J."/>
            <person name="Park H.-J."/>
            <person name="Ramirez L."/>
            <person name="Alfaro M."/>
            <person name="Sun H."/>
            <person name="Tritt A."/>
            <person name="Yoshinaga Y."/>
            <person name="Zwiers L.-H."/>
            <person name="Turgeon B."/>
            <person name="Goodwin S."/>
            <person name="Spatafora J."/>
            <person name="Crous P."/>
            <person name="Grigoriev I."/>
        </authorList>
    </citation>
    <scope>NUCLEOTIDE SEQUENCE</scope>
    <source>
        <strain evidence="2">CBS 115976</strain>
    </source>
</reference>
<evidence type="ECO:0000313" key="3">
    <source>
        <dbReference type="Proteomes" id="UP000799302"/>
    </source>
</evidence>